<keyword evidence="4" id="KW-1185">Reference proteome</keyword>
<dbReference type="GO" id="GO:0008010">
    <property type="term" value="F:structural constituent of chitin-based larval cuticle"/>
    <property type="evidence" value="ECO:0007669"/>
    <property type="project" value="TreeGrafter"/>
</dbReference>
<evidence type="ECO:0000259" key="2">
    <source>
        <dbReference type="SMART" id="SM00690"/>
    </source>
</evidence>
<keyword evidence="1" id="KW-0732">Signal</keyword>
<dbReference type="KEGG" id="dan:6505316"/>
<dbReference type="EMBL" id="CH902625">
    <property type="protein sequence ID" value="EDV35261.1"/>
    <property type="molecule type" value="Genomic_DNA"/>
</dbReference>
<evidence type="ECO:0000313" key="3">
    <source>
        <dbReference type="EMBL" id="EDV35261.1"/>
    </source>
</evidence>
<dbReference type="Proteomes" id="UP000007801">
    <property type="component" value="Unassembled WGS sequence"/>
</dbReference>
<evidence type="ECO:0000313" key="4">
    <source>
        <dbReference type="Proteomes" id="UP000007801"/>
    </source>
</evidence>
<accession>B3MWB6</accession>
<dbReference type="eggNOG" id="ENOG502T9R5">
    <property type="taxonomic scope" value="Eukaryota"/>
</dbReference>
<dbReference type="AlphaFoldDB" id="B3MWB6"/>
<feature type="signal peptide" evidence="1">
    <location>
        <begin position="1"/>
        <end position="19"/>
    </location>
</feature>
<dbReference type="InterPro" id="IPR004145">
    <property type="entry name" value="DUF243"/>
</dbReference>
<name>B3MWB6_DROAN</name>
<proteinExistence type="predicted"/>
<dbReference type="PANTHER" id="PTHR31927">
    <property type="entry name" value="FI07246P-RELATED-RELATED"/>
    <property type="match status" value="1"/>
</dbReference>
<dbReference type="PhylomeDB" id="B3MWB6"/>
<dbReference type="GO" id="GO:0062129">
    <property type="term" value="C:chitin-based extracellular matrix"/>
    <property type="evidence" value="ECO:0007669"/>
    <property type="project" value="TreeGrafter"/>
</dbReference>
<dbReference type="GeneID" id="6505316"/>
<dbReference type="Pfam" id="PF03103">
    <property type="entry name" value="DUF243"/>
    <property type="match status" value="1"/>
</dbReference>
<dbReference type="SMART" id="SM00690">
    <property type="entry name" value="DM5"/>
    <property type="match status" value="1"/>
</dbReference>
<evidence type="ECO:0000256" key="1">
    <source>
        <dbReference type="SAM" id="SignalP"/>
    </source>
</evidence>
<dbReference type="FunCoup" id="B3MWB6">
    <property type="interactions" value="38"/>
</dbReference>
<dbReference type="OrthoDB" id="6376010at2759"/>
<dbReference type="HOGENOM" id="CLU_1316657_0_0_1"/>
<reference evidence="3 4" key="1">
    <citation type="journal article" date="2007" name="Nature">
        <title>Evolution of genes and genomes on the Drosophila phylogeny.</title>
        <authorList>
            <consortium name="Drosophila 12 Genomes Consortium"/>
            <person name="Clark A.G."/>
            <person name="Eisen M.B."/>
            <person name="Smith D.R."/>
            <person name="Bergman C.M."/>
            <person name="Oliver B."/>
            <person name="Markow T.A."/>
            <person name="Kaufman T.C."/>
            <person name="Kellis M."/>
            <person name="Gelbart W."/>
            <person name="Iyer V.N."/>
            <person name="Pollard D.A."/>
            <person name="Sackton T.B."/>
            <person name="Larracuente A.M."/>
            <person name="Singh N.D."/>
            <person name="Abad J.P."/>
            <person name="Abt D.N."/>
            <person name="Adryan B."/>
            <person name="Aguade M."/>
            <person name="Akashi H."/>
            <person name="Anderson W.W."/>
            <person name="Aquadro C.F."/>
            <person name="Ardell D.H."/>
            <person name="Arguello R."/>
            <person name="Artieri C.G."/>
            <person name="Barbash D.A."/>
            <person name="Barker D."/>
            <person name="Barsanti P."/>
            <person name="Batterham P."/>
            <person name="Batzoglou S."/>
            <person name="Begun D."/>
            <person name="Bhutkar A."/>
            <person name="Blanco E."/>
            <person name="Bosak S.A."/>
            <person name="Bradley R.K."/>
            <person name="Brand A.D."/>
            <person name="Brent M.R."/>
            <person name="Brooks A.N."/>
            <person name="Brown R.H."/>
            <person name="Butlin R.K."/>
            <person name="Caggese C."/>
            <person name="Calvi B.R."/>
            <person name="Bernardo de Carvalho A."/>
            <person name="Caspi A."/>
            <person name="Castrezana S."/>
            <person name="Celniker S.E."/>
            <person name="Chang J.L."/>
            <person name="Chapple C."/>
            <person name="Chatterji S."/>
            <person name="Chinwalla A."/>
            <person name="Civetta A."/>
            <person name="Clifton S.W."/>
            <person name="Comeron J.M."/>
            <person name="Costello J.C."/>
            <person name="Coyne J.A."/>
            <person name="Daub J."/>
            <person name="David R.G."/>
            <person name="Delcher A.L."/>
            <person name="Delehaunty K."/>
            <person name="Do C.B."/>
            <person name="Ebling H."/>
            <person name="Edwards K."/>
            <person name="Eickbush T."/>
            <person name="Evans J.D."/>
            <person name="Filipski A."/>
            <person name="Findeiss S."/>
            <person name="Freyhult E."/>
            <person name="Fulton L."/>
            <person name="Fulton R."/>
            <person name="Garcia A.C."/>
            <person name="Gardiner A."/>
            <person name="Garfield D.A."/>
            <person name="Garvin B.E."/>
            <person name="Gibson G."/>
            <person name="Gilbert D."/>
            <person name="Gnerre S."/>
            <person name="Godfrey J."/>
            <person name="Good R."/>
            <person name="Gotea V."/>
            <person name="Gravely B."/>
            <person name="Greenberg A.J."/>
            <person name="Griffiths-Jones S."/>
            <person name="Gross S."/>
            <person name="Guigo R."/>
            <person name="Gustafson E.A."/>
            <person name="Haerty W."/>
            <person name="Hahn M.W."/>
            <person name="Halligan D.L."/>
            <person name="Halpern A.L."/>
            <person name="Halter G.M."/>
            <person name="Han M.V."/>
            <person name="Heger A."/>
            <person name="Hillier L."/>
            <person name="Hinrichs A.S."/>
            <person name="Holmes I."/>
            <person name="Hoskins R.A."/>
            <person name="Hubisz M.J."/>
            <person name="Hultmark D."/>
            <person name="Huntley M.A."/>
            <person name="Jaffe D.B."/>
            <person name="Jagadeeshan S."/>
            <person name="Jeck W.R."/>
            <person name="Johnson J."/>
            <person name="Jones C.D."/>
            <person name="Jordan W.C."/>
            <person name="Karpen G.H."/>
            <person name="Kataoka E."/>
            <person name="Keightley P.D."/>
            <person name="Kheradpour P."/>
            <person name="Kirkness E.F."/>
            <person name="Koerich L.B."/>
            <person name="Kristiansen K."/>
            <person name="Kudrna D."/>
            <person name="Kulathinal R.J."/>
            <person name="Kumar S."/>
            <person name="Kwok R."/>
            <person name="Lander E."/>
            <person name="Langley C.H."/>
            <person name="Lapoint R."/>
            <person name="Lazzaro B.P."/>
            <person name="Lee S.J."/>
            <person name="Levesque L."/>
            <person name="Li R."/>
            <person name="Lin C.F."/>
            <person name="Lin M.F."/>
            <person name="Lindblad-Toh K."/>
            <person name="Llopart A."/>
            <person name="Long M."/>
            <person name="Low L."/>
            <person name="Lozovsky E."/>
            <person name="Lu J."/>
            <person name="Luo M."/>
            <person name="Machado C.A."/>
            <person name="Makalowski W."/>
            <person name="Marzo M."/>
            <person name="Matsuda M."/>
            <person name="Matzkin L."/>
            <person name="McAllister B."/>
            <person name="McBride C.S."/>
            <person name="McKernan B."/>
            <person name="McKernan K."/>
            <person name="Mendez-Lago M."/>
            <person name="Minx P."/>
            <person name="Mollenhauer M.U."/>
            <person name="Montooth K."/>
            <person name="Mount S.M."/>
            <person name="Mu X."/>
            <person name="Myers E."/>
            <person name="Negre B."/>
            <person name="Newfeld S."/>
            <person name="Nielsen R."/>
            <person name="Noor M.A."/>
            <person name="O'Grady P."/>
            <person name="Pachter L."/>
            <person name="Papaceit M."/>
            <person name="Parisi M.J."/>
            <person name="Parisi M."/>
            <person name="Parts L."/>
            <person name="Pedersen J.S."/>
            <person name="Pesole G."/>
            <person name="Phillippy A.M."/>
            <person name="Ponting C.P."/>
            <person name="Pop M."/>
            <person name="Porcelli D."/>
            <person name="Powell J.R."/>
            <person name="Prohaska S."/>
            <person name="Pruitt K."/>
            <person name="Puig M."/>
            <person name="Quesneville H."/>
            <person name="Ram K.R."/>
            <person name="Rand D."/>
            <person name="Rasmussen M.D."/>
            <person name="Reed L.K."/>
            <person name="Reenan R."/>
            <person name="Reily A."/>
            <person name="Remington K.A."/>
            <person name="Rieger T.T."/>
            <person name="Ritchie M.G."/>
            <person name="Robin C."/>
            <person name="Rogers Y.H."/>
            <person name="Rohde C."/>
            <person name="Rozas J."/>
            <person name="Rubenfield M.J."/>
            <person name="Ruiz A."/>
            <person name="Russo S."/>
            <person name="Salzberg S.L."/>
            <person name="Sanchez-Gracia A."/>
            <person name="Saranga D.J."/>
            <person name="Sato H."/>
            <person name="Schaeffer S.W."/>
            <person name="Schatz M.C."/>
            <person name="Schlenke T."/>
            <person name="Schwartz R."/>
            <person name="Segarra C."/>
            <person name="Singh R.S."/>
            <person name="Sirot L."/>
            <person name="Sirota M."/>
            <person name="Sisneros N.B."/>
            <person name="Smith C.D."/>
            <person name="Smith T.F."/>
            <person name="Spieth J."/>
            <person name="Stage D.E."/>
            <person name="Stark A."/>
            <person name="Stephan W."/>
            <person name="Strausberg R.L."/>
            <person name="Strempel S."/>
            <person name="Sturgill D."/>
            <person name="Sutton G."/>
            <person name="Sutton G.G."/>
            <person name="Tao W."/>
            <person name="Teichmann S."/>
            <person name="Tobari Y.N."/>
            <person name="Tomimura Y."/>
            <person name="Tsolas J.M."/>
            <person name="Valente V.L."/>
            <person name="Venter E."/>
            <person name="Venter J.C."/>
            <person name="Vicario S."/>
            <person name="Vieira F.G."/>
            <person name="Vilella A.J."/>
            <person name="Villasante A."/>
            <person name="Walenz B."/>
            <person name="Wang J."/>
            <person name="Wasserman M."/>
            <person name="Watts T."/>
            <person name="Wilson D."/>
            <person name="Wilson R.K."/>
            <person name="Wing R.A."/>
            <person name="Wolfner M.F."/>
            <person name="Wong A."/>
            <person name="Wong G.K."/>
            <person name="Wu C.I."/>
            <person name="Wu G."/>
            <person name="Yamamoto D."/>
            <person name="Yang H.P."/>
            <person name="Yang S.P."/>
            <person name="Yorke J.A."/>
            <person name="Yoshida K."/>
            <person name="Zdobnov E."/>
            <person name="Zhang P."/>
            <person name="Zhang Y."/>
            <person name="Zimin A.V."/>
            <person name="Baldwin J."/>
            <person name="Abdouelleil A."/>
            <person name="Abdulkadir J."/>
            <person name="Abebe A."/>
            <person name="Abera B."/>
            <person name="Abreu J."/>
            <person name="Acer S.C."/>
            <person name="Aftuck L."/>
            <person name="Alexander A."/>
            <person name="An P."/>
            <person name="Anderson E."/>
            <person name="Anderson S."/>
            <person name="Arachi H."/>
            <person name="Azer M."/>
            <person name="Bachantsang P."/>
            <person name="Barry A."/>
            <person name="Bayul T."/>
            <person name="Berlin A."/>
            <person name="Bessette D."/>
            <person name="Bloom T."/>
            <person name="Blye J."/>
            <person name="Boguslavskiy L."/>
            <person name="Bonnet C."/>
            <person name="Boukhgalter B."/>
            <person name="Bourzgui I."/>
            <person name="Brown A."/>
            <person name="Cahill P."/>
            <person name="Channer S."/>
            <person name="Cheshatsang Y."/>
            <person name="Chuda L."/>
            <person name="Citroen M."/>
            <person name="Collymore A."/>
            <person name="Cooke P."/>
            <person name="Costello M."/>
            <person name="D'Aco K."/>
            <person name="Daza R."/>
            <person name="De Haan G."/>
            <person name="DeGray S."/>
            <person name="DeMaso C."/>
            <person name="Dhargay N."/>
            <person name="Dooley K."/>
            <person name="Dooley E."/>
            <person name="Doricent M."/>
            <person name="Dorje P."/>
            <person name="Dorjee K."/>
            <person name="Dupes A."/>
            <person name="Elong R."/>
            <person name="Falk J."/>
            <person name="Farina A."/>
            <person name="Faro S."/>
            <person name="Ferguson D."/>
            <person name="Fisher S."/>
            <person name="Foley C.D."/>
            <person name="Franke A."/>
            <person name="Friedrich D."/>
            <person name="Gadbois L."/>
            <person name="Gearin G."/>
            <person name="Gearin C.R."/>
            <person name="Giannoukos G."/>
            <person name="Goode T."/>
            <person name="Graham J."/>
            <person name="Grandbois E."/>
            <person name="Grewal S."/>
            <person name="Gyaltsen K."/>
            <person name="Hafez N."/>
            <person name="Hagos B."/>
            <person name="Hall J."/>
            <person name="Henson C."/>
            <person name="Hollinger A."/>
            <person name="Honan T."/>
            <person name="Huard M.D."/>
            <person name="Hughes L."/>
            <person name="Hurhula B."/>
            <person name="Husby M.E."/>
            <person name="Kamat A."/>
            <person name="Kanga B."/>
            <person name="Kashin S."/>
            <person name="Khazanovich D."/>
            <person name="Kisner P."/>
            <person name="Lance K."/>
            <person name="Lara M."/>
            <person name="Lee W."/>
            <person name="Lennon N."/>
            <person name="Letendre F."/>
            <person name="LeVine R."/>
            <person name="Lipovsky A."/>
            <person name="Liu X."/>
            <person name="Liu J."/>
            <person name="Liu S."/>
            <person name="Lokyitsang T."/>
            <person name="Lokyitsang Y."/>
            <person name="Lubonja R."/>
            <person name="Lui A."/>
            <person name="MacDonald P."/>
            <person name="Magnisalis V."/>
            <person name="Maru K."/>
            <person name="Matthews C."/>
            <person name="McCusker W."/>
            <person name="McDonough S."/>
            <person name="Mehta T."/>
            <person name="Meldrim J."/>
            <person name="Meneus L."/>
            <person name="Mihai O."/>
            <person name="Mihalev A."/>
            <person name="Mihova T."/>
            <person name="Mittelman R."/>
            <person name="Mlenga V."/>
            <person name="Montmayeur A."/>
            <person name="Mulrain L."/>
            <person name="Navidi A."/>
            <person name="Naylor J."/>
            <person name="Negash T."/>
            <person name="Nguyen T."/>
            <person name="Nguyen N."/>
            <person name="Nicol R."/>
            <person name="Norbu C."/>
            <person name="Norbu N."/>
            <person name="Novod N."/>
            <person name="O'Neill B."/>
            <person name="Osman S."/>
            <person name="Markiewicz E."/>
            <person name="Oyono O.L."/>
            <person name="Patti C."/>
            <person name="Phunkhang P."/>
            <person name="Pierre F."/>
            <person name="Priest M."/>
            <person name="Raghuraman S."/>
            <person name="Rege F."/>
            <person name="Reyes R."/>
            <person name="Rise C."/>
            <person name="Rogov P."/>
            <person name="Ross K."/>
            <person name="Ryan E."/>
            <person name="Settipalli S."/>
            <person name="Shea T."/>
            <person name="Sherpa N."/>
            <person name="Shi L."/>
            <person name="Shih D."/>
            <person name="Sparrow T."/>
            <person name="Spaulding J."/>
            <person name="Stalker J."/>
            <person name="Stange-Thomann N."/>
            <person name="Stavropoulos S."/>
            <person name="Stone C."/>
            <person name="Strader C."/>
            <person name="Tesfaye S."/>
            <person name="Thomson T."/>
            <person name="Thoulutsang Y."/>
            <person name="Thoulutsang D."/>
            <person name="Topham K."/>
            <person name="Topping I."/>
            <person name="Tsamla T."/>
            <person name="Vassiliev H."/>
            <person name="Vo A."/>
            <person name="Wangchuk T."/>
            <person name="Wangdi T."/>
            <person name="Weiand M."/>
            <person name="Wilkinson J."/>
            <person name="Wilson A."/>
            <person name="Yadav S."/>
            <person name="Young G."/>
            <person name="Yu Q."/>
            <person name="Zembek L."/>
            <person name="Zhong D."/>
            <person name="Zimmer A."/>
            <person name="Zwirko Z."/>
            <person name="Jaffe D.B."/>
            <person name="Alvarez P."/>
            <person name="Brockman W."/>
            <person name="Butler J."/>
            <person name="Chin C."/>
            <person name="Gnerre S."/>
            <person name="Grabherr M."/>
            <person name="Kleber M."/>
            <person name="Mauceli E."/>
            <person name="MacCallum I."/>
        </authorList>
    </citation>
    <scope>NUCLEOTIDE SEQUENCE [LARGE SCALE GENOMIC DNA]</scope>
    <source>
        <strain evidence="4">Tucson 14024-0371.13</strain>
    </source>
</reference>
<gene>
    <name evidence="3" type="primary">Dana\GF22661</name>
    <name evidence="3" type="synonym">dana_GLEANR_6611</name>
    <name evidence="3" type="ORF">GF22661</name>
</gene>
<protein>
    <recommendedName>
        <fullName evidence="2">DUF243 domain-containing protein</fullName>
    </recommendedName>
</protein>
<sequence>MFHLFWLVSLALLCGRTLGQGSRAYLPPGSPAAPEPIVTKHFYSISPAEDPEDLEPRTKHLVIGQPRRNYRVIFIRAPGAHSERVKYTAEVAPQEERTVIYVLTRKQPELEAADIAAPPERHQAEQKPDIFFIKYKTNEEAAAAQKEIQNQYDTLGGNSEIAAPYVAPVQSVVGALTPQYPSQPVSPGYHYDRPTSTLLAPVERSY</sequence>
<feature type="chain" id="PRO_5002793809" description="DUF243 domain-containing protein" evidence="1">
    <location>
        <begin position="20"/>
        <end position="206"/>
    </location>
</feature>
<dbReference type="PANTHER" id="PTHR31927:SF2">
    <property type="entry name" value="FI07246P-RELATED"/>
    <property type="match status" value="1"/>
</dbReference>
<dbReference type="GO" id="GO:0040003">
    <property type="term" value="P:chitin-based cuticle development"/>
    <property type="evidence" value="ECO:0007669"/>
    <property type="project" value="TreeGrafter"/>
</dbReference>
<organism evidence="3 4">
    <name type="scientific">Drosophila ananassae</name>
    <name type="common">Fruit fly</name>
    <dbReference type="NCBI Taxonomy" id="7217"/>
    <lineage>
        <taxon>Eukaryota</taxon>
        <taxon>Metazoa</taxon>
        <taxon>Ecdysozoa</taxon>
        <taxon>Arthropoda</taxon>
        <taxon>Hexapoda</taxon>
        <taxon>Insecta</taxon>
        <taxon>Pterygota</taxon>
        <taxon>Neoptera</taxon>
        <taxon>Endopterygota</taxon>
        <taxon>Diptera</taxon>
        <taxon>Brachycera</taxon>
        <taxon>Muscomorpha</taxon>
        <taxon>Ephydroidea</taxon>
        <taxon>Drosophilidae</taxon>
        <taxon>Drosophila</taxon>
        <taxon>Sophophora</taxon>
    </lineage>
</organism>
<dbReference type="InParanoid" id="B3MWB6"/>
<feature type="domain" description="DUF243" evidence="2">
    <location>
        <begin position="36"/>
        <end position="138"/>
    </location>
</feature>
<dbReference type="OMA" id="EHAAPYV"/>